<keyword evidence="2" id="KW-1133">Transmembrane helix</keyword>
<feature type="compositionally biased region" description="Pro residues" evidence="1">
    <location>
        <begin position="92"/>
        <end position="146"/>
    </location>
</feature>
<feature type="compositionally biased region" description="Gly residues" evidence="1">
    <location>
        <begin position="342"/>
        <end position="354"/>
    </location>
</feature>
<feature type="transmembrane region" description="Helical" evidence="2">
    <location>
        <begin position="365"/>
        <end position="386"/>
    </location>
</feature>
<sequence>MPSQSPGDGASPVPEPPGPFPPVSHIPDPEDAEGSADSTQVLRPDAFPLAPAASGFPGLHAAPPPGPAGPPVPPVPPGPPGQAGRPGLYFPAPYPPAPANQGWPPPAPGPGPGFPPGHSGPPAGPPGHFGPPPDGFGPGGPPPGGFGPPGSFGPPHMTGAASGPAWPGVSPPPGQPSRGGPESPAEELTYRLAPPGPASAARGPVGPTPPGSLPGVGERRAGERGVGERGASGHDAGSSHGGQRDGEAPELPPLTGPHPLPPPPQESFTVRRTPLPPPGRIADGPSWPSPPPSYLDSPSGGGLLPAIPPRITSPGGPLGGEPPARVGQAGPGHAPGTSGAPGTPGGFAGPGAPDGSGSSPRRPQVLTLIAAAAAIVVVIAVVGIILGTRTDSGGDTTSAAPAPAGPTGPADPAGAGPAPGAPPSQLSPEDTLRGLLNTVTMTGCSASAQSDIIYADATLSCIGAGGIEVLAFHFPDRSALERQVGARATYYADAGNCDSGQESAEEWTSLQEPNGGARLCYKYADRFVTFWSISDSLVAFAASDPNPARLIAWWHGFDPIRR</sequence>
<reference evidence="4" key="1">
    <citation type="submission" date="2016-07" db="EMBL/GenBank/DDBJ databases">
        <title>Sequence Frankia sp. strain CcI1.17.</title>
        <authorList>
            <person name="Ghodhbane-Gtari F."/>
            <person name="Swanson E."/>
            <person name="Gueddou A."/>
            <person name="Morris K."/>
            <person name="Hezbri K."/>
            <person name="Ktari A."/>
            <person name="Nouioui I."/>
            <person name="Abebe-Akele F."/>
            <person name="Simpson S."/>
            <person name="Thomas K."/>
            <person name="Gtari M."/>
            <person name="Tisa L.S."/>
            <person name="Hurst S."/>
        </authorList>
    </citation>
    <scope>NUCLEOTIDE SEQUENCE [LARGE SCALE GENOMIC DNA]</scope>
    <source>
        <strain evidence="4">Cc1.17</strain>
    </source>
</reference>
<feature type="compositionally biased region" description="Low complexity" evidence="1">
    <location>
        <begin position="331"/>
        <end position="341"/>
    </location>
</feature>
<feature type="compositionally biased region" description="Low complexity" evidence="1">
    <location>
        <begin position="390"/>
        <end position="418"/>
    </location>
</feature>
<dbReference type="EMBL" id="MBLM01000139">
    <property type="protein sequence ID" value="OHV32351.1"/>
    <property type="molecule type" value="Genomic_DNA"/>
</dbReference>
<comment type="caution">
    <text evidence="3">The sequence shown here is derived from an EMBL/GenBank/DDBJ whole genome shotgun (WGS) entry which is preliminary data.</text>
</comment>
<evidence type="ECO:0000256" key="2">
    <source>
        <dbReference type="SAM" id="Phobius"/>
    </source>
</evidence>
<feature type="compositionally biased region" description="Basic and acidic residues" evidence="1">
    <location>
        <begin position="217"/>
        <end position="227"/>
    </location>
</feature>
<gene>
    <name evidence="3" type="ORF">CC117_25080</name>
</gene>
<feature type="compositionally biased region" description="Pro residues" evidence="1">
    <location>
        <begin position="13"/>
        <end position="24"/>
    </location>
</feature>
<keyword evidence="4" id="KW-1185">Reference proteome</keyword>
<evidence type="ECO:0000256" key="1">
    <source>
        <dbReference type="SAM" id="MobiDB-lite"/>
    </source>
</evidence>
<feature type="region of interest" description="Disordered" evidence="1">
    <location>
        <begin position="390"/>
        <end position="430"/>
    </location>
</feature>
<keyword evidence="2" id="KW-0472">Membrane</keyword>
<dbReference type="OrthoDB" id="3214038at2"/>
<feature type="compositionally biased region" description="Low complexity" evidence="1">
    <location>
        <begin position="153"/>
        <end position="168"/>
    </location>
</feature>
<keyword evidence="2" id="KW-0812">Transmembrane</keyword>
<dbReference type="RefSeq" id="WP_071087901.1">
    <property type="nucleotide sequence ID" value="NZ_MBLM01000139.1"/>
</dbReference>
<feature type="compositionally biased region" description="Pro residues" evidence="1">
    <location>
        <begin position="250"/>
        <end position="265"/>
    </location>
</feature>
<protein>
    <submittedName>
        <fullName evidence="3">Uncharacterized protein</fullName>
    </submittedName>
</protein>
<name>A0A1S1QFY2_9ACTN</name>
<evidence type="ECO:0000313" key="4">
    <source>
        <dbReference type="Proteomes" id="UP000179627"/>
    </source>
</evidence>
<accession>A0A1S1QFY2</accession>
<evidence type="ECO:0000313" key="3">
    <source>
        <dbReference type="EMBL" id="OHV32351.1"/>
    </source>
</evidence>
<organism evidence="3 4">
    <name type="scientific">Parafrankia colletiae</name>
    <dbReference type="NCBI Taxonomy" id="573497"/>
    <lineage>
        <taxon>Bacteria</taxon>
        <taxon>Bacillati</taxon>
        <taxon>Actinomycetota</taxon>
        <taxon>Actinomycetes</taxon>
        <taxon>Frankiales</taxon>
        <taxon>Frankiaceae</taxon>
        <taxon>Parafrankia</taxon>
    </lineage>
</organism>
<dbReference type="AlphaFoldDB" id="A0A1S1QFY2"/>
<feature type="compositionally biased region" description="Pro residues" evidence="1">
    <location>
        <begin position="62"/>
        <end position="80"/>
    </location>
</feature>
<feature type="region of interest" description="Disordered" evidence="1">
    <location>
        <begin position="1"/>
        <end position="361"/>
    </location>
</feature>
<proteinExistence type="predicted"/>
<dbReference type="Proteomes" id="UP000179627">
    <property type="component" value="Unassembled WGS sequence"/>
</dbReference>